<protein>
    <submittedName>
        <fullName evidence="1">Uncharacterized protein</fullName>
    </submittedName>
</protein>
<proteinExistence type="predicted"/>
<reference evidence="1 2" key="1">
    <citation type="submission" date="2019-11" db="EMBL/GenBank/DDBJ databases">
        <title>Whole-genome sequence of a the green, strictly anaerobic photosynthetic bacterium Heliobacillus mobilis DSM 6151.</title>
        <authorList>
            <person name="Kyndt J.A."/>
            <person name="Meyer T.E."/>
        </authorList>
    </citation>
    <scope>NUCLEOTIDE SEQUENCE [LARGE SCALE GENOMIC DNA]</scope>
    <source>
        <strain evidence="1 2">DSM 6151</strain>
    </source>
</reference>
<dbReference type="EMBL" id="WNKU01000002">
    <property type="protein sequence ID" value="MTV47880.1"/>
    <property type="molecule type" value="Genomic_DNA"/>
</dbReference>
<dbReference type="AlphaFoldDB" id="A0A6I3SFI1"/>
<dbReference type="RefSeq" id="WP_155474997.1">
    <property type="nucleotide sequence ID" value="NZ_WNKU01000002.1"/>
</dbReference>
<accession>A0A6I3SFI1</accession>
<name>A0A6I3SFI1_HELMO</name>
<comment type="caution">
    <text evidence="1">The sequence shown here is derived from an EMBL/GenBank/DDBJ whole genome shotgun (WGS) entry which is preliminary data.</text>
</comment>
<organism evidence="1 2">
    <name type="scientific">Heliobacterium mobile</name>
    <name type="common">Heliobacillus mobilis</name>
    <dbReference type="NCBI Taxonomy" id="28064"/>
    <lineage>
        <taxon>Bacteria</taxon>
        <taxon>Bacillati</taxon>
        <taxon>Bacillota</taxon>
        <taxon>Clostridia</taxon>
        <taxon>Eubacteriales</taxon>
        <taxon>Heliobacteriaceae</taxon>
        <taxon>Heliobacterium</taxon>
    </lineage>
</organism>
<keyword evidence="2" id="KW-1185">Reference proteome</keyword>
<evidence type="ECO:0000313" key="2">
    <source>
        <dbReference type="Proteomes" id="UP000430670"/>
    </source>
</evidence>
<dbReference type="Proteomes" id="UP000430670">
    <property type="component" value="Unassembled WGS sequence"/>
</dbReference>
<sequence length="63" mass="7536">MGILFRYLDVLKRTEEKVEEIVNHQGIEPGEMLGYLKWLERRYGLLLRWQRKDSAKAVKKCTV</sequence>
<gene>
    <name evidence="1" type="ORF">GJ688_02630</name>
</gene>
<evidence type="ECO:0000313" key="1">
    <source>
        <dbReference type="EMBL" id="MTV47880.1"/>
    </source>
</evidence>